<dbReference type="EMBL" id="CAJFCJ010000065">
    <property type="protein sequence ID" value="CAD5126612.1"/>
    <property type="molecule type" value="Genomic_DNA"/>
</dbReference>
<accession>A0A7I8WEI6</accession>
<evidence type="ECO:0000313" key="1">
    <source>
        <dbReference type="EMBL" id="CAD5126612.1"/>
    </source>
</evidence>
<gene>
    <name evidence="1" type="ORF">DGYR_LOCUS13849</name>
</gene>
<proteinExistence type="predicted"/>
<organism evidence="1 2">
    <name type="scientific">Dimorphilus gyrociliatus</name>
    <dbReference type="NCBI Taxonomy" id="2664684"/>
    <lineage>
        <taxon>Eukaryota</taxon>
        <taxon>Metazoa</taxon>
        <taxon>Spiralia</taxon>
        <taxon>Lophotrochozoa</taxon>
        <taxon>Annelida</taxon>
        <taxon>Polychaeta</taxon>
        <taxon>Polychaeta incertae sedis</taxon>
        <taxon>Dinophilidae</taxon>
        <taxon>Dimorphilus</taxon>
    </lineage>
</organism>
<name>A0A7I8WEI6_9ANNE</name>
<dbReference type="Proteomes" id="UP000549394">
    <property type="component" value="Unassembled WGS sequence"/>
</dbReference>
<sequence>MKHLWTLRDILPVYMLIVSMKGDGVYKNCEEALLRNNYVKSIYKIQCMPNGAIASILCSLNTNNEYITQIDNDVEQYKMLKSETHLILSIRYGNLPTEELKTLLKYSGICSQKMHFIGENTHQNHLSFKFIDNTEFKLNEFQDGICRCLITTTCIENNDSNATCHHTGPNDYSQNFNISGKIAVLPKRLPLVRTRYGDIDGDNEFAKHYIGPLVCATPPTIEFLSWNGCSKNTLLLLDDDEHSCIQFQSPSILIRIQYRDILKMYSTFNDTLKAVVYEKRGLTQMTVCKEIQKLQFQCSNTAREVVAFLWNEMQNGFELCEIKM</sequence>
<evidence type="ECO:0000313" key="2">
    <source>
        <dbReference type="Proteomes" id="UP000549394"/>
    </source>
</evidence>
<reference evidence="1 2" key="1">
    <citation type="submission" date="2020-08" db="EMBL/GenBank/DDBJ databases">
        <authorList>
            <person name="Hejnol A."/>
        </authorList>
    </citation>
    <scope>NUCLEOTIDE SEQUENCE [LARGE SCALE GENOMIC DNA]</scope>
</reference>
<dbReference type="AlphaFoldDB" id="A0A7I8WEI6"/>
<keyword evidence="2" id="KW-1185">Reference proteome</keyword>
<comment type="caution">
    <text evidence="1">The sequence shown here is derived from an EMBL/GenBank/DDBJ whole genome shotgun (WGS) entry which is preliminary data.</text>
</comment>
<protein>
    <submittedName>
        <fullName evidence="1">Uncharacterized protein</fullName>
    </submittedName>
</protein>